<keyword evidence="1" id="KW-0676">Redox-active center</keyword>
<comment type="caution">
    <text evidence="2">The sequence shown here is derived from an EMBL/GenBank/DDBJ whole genome shotgun (WGS) entry which is preliminary data.</text>
</comment>
<dbReference type="SUPFAM" id="SSF52833">
    <property type="entry name" value="Thioredoxin-like"/>
    <property type="match status" value="1"/>
</dbReference>
<protein>
    <submittedName>
        <fullName evidence="2">SelT/SelW/SelH family protein</fullName>
    </submittedName>
</protein>
<name>A0ABS3I4G6_9MICO</name>
<proteinExistence type="predicted"/>
<keyword evidence="3" id="KW-1185">Reference proteome</keyword>
<dbReference type="RefSeq" id="WP_207273814.1">
    <property type="nucleotide sequence ID" value="NZ_JAFMPK010000019.1"/>
</dbReference>
<reference evidence="2 3" key="1">
    <citation type="submission" date="2021-03" db="EMBL/GenBank/DDBJ databases">
        <authorList>
            <person name="Xin L."/>
        </authorList>
    </citation>
    <scope>NUCLEOTIDE SEQUENCE [LARGE SCALE GENOMIC DNA]</scope>
    <source>
        <strain evidence="2 3">XHU 5031</strain>
    </source>
</reference>
<dbReference type="InterPro" id="IPR036249">
    <property type="entry name" value="Thioredoxin-like_sf"/>
</dbReference>
<sequence>MPGPRVVITYCVRCKWLLRAQWYAAELLQTFESEVGEVALRPAAKDVEAGVFRIQVFGSDDDAAPVTVWNRKRDGGFPDIAELKRRVRDLVAPQMALGHADRAAEG</sequence>
<accession>A0ABS3I4G6</accession>
<evidence type="ECO:0000256" key="1">
    <source>
        <dbReference type="ARBA" id="ARBA00023284"/>
    </source>
</evidence>
<evidence type="ECO:0000313" key="2">
    <source>
        <dbReference type="EMBL" id="MBO0607897.1"/>
    </source>
</evidence>
<dbReference type="InterPro" id="IPR011893">
    <property type="entry name" value="Selenoprotein_Rdx-typ"/>
</dbReference>
<dbReference type="PANTHER" id="PTHR36417">
    <property type="entry name" value="SELENOPROTEIN DOMAIN PROTEIN (AFU_ORTHOLOGUE AFUA_1G05220)"/>
    <property type="match status" value="1"/>
</dbReference>
<dbReference type="NCBIfam" id="TIGR02174">
    <property type="entry name" value="CXXU_selWTH"/>
    <property type="match status" value="1"/>
</dbReference>
<dbReference type="EMBL" id="JAFMPK010000019">
    <property type="protein sequence ID" value="MBO0607897.1"/>
    <property type="molecule type" value="Genomic_DNA"/>
</dbReference>
<dbReference type="PANTHER" id="PTHR36417:SF2">
    <property type="entry name" value="SELENOPROTEIN DOMAIN PROTEIN (AFU_ORTHOLOGUE AFUA_1G05220)"/>
    <property type="match status" value="1"/>
</dbReference>
<dbReference type="Proteomes" id="UP000664617">
    <property type="component" value="Unassembled WGS sequence"/>
</dbReference>
<organism evidence="2 3">
    <name type="scientific">Myceligenerans salitolerans</name>
    <dbReference type="NCBI Taxonomy" id="1230528"/>
    <lineage>
        <taxon>Bacteria</taxon>
        <taxon>Bacillati</taxon>
        <taxon>Actinomycetota</taxon>
        <taxon>Actinomycetes</taxon>
        <taxon>Micrococcales</taxon>
        <taxon>Promicromonosporaceae</taxon>
        <taxon>Myceligenerans</taxon>
    </lineage>
</organism>
<gene>
    <name evidence="2" type="ORF">J0911_02515</name>
</gene>
<evidence type="ECO:0000313" key="3">
    <source>
        <dbReference type="Proteomes" id="UP000664617"/>
    </source>
</evidence>
<dbReference type="Gene3D" id="3.40.30.10">
    <property type="entry name" value="Glutaredoxin"/>
    <property type="match status" value="1"/>
</dbReference>
<dbReference type="Pfam" id="PF10262">
    <property type="entry name" value="Rdx"/>
    <property type="match status" value="1"/>
</dbReference>
<reference evidence="3" key="2">
    <citation type="submission" date="2023-07" db="EMBL/GenBank/DDBJ databases">
        <title>Myceligenerans salitolerans sp. nov., a halotolerant actinomycete isolated from a salt lake in Xinjiang, China.</title>
        <authorList>
            <person name="Guan T."/>
        </authorList>
    </citation>
    <scope>NUCLEOTIDE SEQUENCE [LARGE SCALE GENOMIC DNA]</scope>
    <source>
        <strain evidence="3">XHU 5031</strain>
    </source>
</reference>